<reference evidence="2" key="1">
    <citation type="submission" date="2022-11" db="EMBL/GenBank/DDBJ databases">
        <authorList>
            <person name="Petersen C."/>
        </authorList>
    </citation>
    <scope>NUCLEOTIDE SEQUENCE</scope>
    <source>
        <strain evidence="2">IBT 21917</strain>
    </source>
</reference>
<dbReference type="OrthoDB" id="4343031at2759"/>
<evidence type="ECO:0000313" key="3">
    <source>
        <dbReference type="Proteomes" id="UP001146351"/>
    </source>
</evidence>
<feature type="compositionally biased region" description="Basic and acidic residues" evidence="1">
    <location>
        <begin position="57"/>
        <end position="83"/>
    </location>
</feature>
<accession>A0A9W9LK81</accession>
<name>A0A9W9LK81_9EURO</name>
<keyword evidence="3" id="KW-1185">Reference proteome</keyword>
<sequence length="91" mass="10168">MYPSLIKRPIRKPPPFHITRLSRASVHGKTEGTVKADEDFFATTSFPPDLDAPENSQRQEKIIETRVSPGHDDEGATERKADIYETTAGSE</sequence>
<dbReference type="Proteomes" id="UP001146351">
    <property type="component" value="Unassembled WGS sequence"/>
</dbReference>
<dbReference type="AlphaFoldDB" id="A0A9W9LK81"/>
<gene>
    <name evidence="2" type="ORF">N7492_006869</name>
</gene>
<protein>
    <submittedName>
        <fullName evidence="2">Uncharacterized protein</fullName>
    </submittedName>
</protein>
<reference evidence="2" key="2">
    <citation type="journal article" date="2023" name="IMA Fungus">
        <title>Comparative genomic study of the Penicillium genus elucidates a diverse pangenome and 15 lateral gene transfer events.</title>
        <authorList>
            <person name="Petersen C."/>
            <person name="Sorensen T."/>
            <person name="Nielsen M.R."/>
            <person name="Sondergaard T.E."/>
            <person name="Sorensen J.L."/>
            <person name="Fitzpatrick D.A."/>
            <person name="Frisvad J.C."/>
            <person name="Nielsen K.L."/>
        </authorList>
    </citation>
    <scope>NUCLEOTIDE SEQUENCE</scope>
    <source>
        <strain evidence="2">IBT 21917</strain>
    </source>
</reference>
<comment type="caution">
    <text evidence="2">The sequence shown here is derived from an EMBL/GenBank/DDBJ whole genome shotgun (WGS) entry which is preliminary data.</text>
</comment>
<organism evidence="2 3">
    <name type="scientific">Penicillium capsulatum</name>
    <dbReference type="NCBI Taxonomy" id="69766"/>
    <lineage>
        <taxon>Eukaryota</taxon>
        <taxon>Fungi</taxon>
        <taxon>Dikarya</taxon>
        <taxon>Ascomycota</taxon>
        <taxon>Pezizomycotina</taxon>
        <taxon>Eurotiomycetes</taxon>
        <taxon>Eurotiomycetidae</taxon>
        <taxon>Eurotiales</taxon>
        <taxon>Aspergillaceae</taxon>
        <taxon>Penicillium</taxon>
    </lineage>
</organism>
<feature type="region of interest" description="Disordered" evidence="1">
    <location>
        <begin position="43"/>
        <end position="91"/>
    </location>
</feature>
<evidence type="ECO:0000256" key="1">
    <source>
        <dbReference type="SAM" id="MobiDB-lite"/>
    </source>
</evidence>
<evidence type="ECO:0000313" key="2">
    <source>
        <dbReference type="EMBL" id="KAJ5161477.1"/>
    </source>
</evidence>
<proteinExistence type="predicted"/>
<dbReference type="EMBL" id="JAPQKO010000005">
    <property type="protein sequence ID" value="KAJ5161477.1"/>
    <property type="molecule type" value="Genomic_DNA"/>
</dbReference>